<dbReference type="Gene3D" id="3.40.50.300">
    <property type="entry name" value="P-loop containing nucleotide triphosphate hydrolases"/>
    <property type="match status" value="1"/>
</dbReference>
<sequence>MVYQYRSIHKIGTLVATYEVSLWLLPSLTLLIQIILSFFSIVPQINNINEFDHLKYENSIYQTKINLADNGINIISGKLGKFIINKKLSLRYGRIYQLKGSVGLGKSTVLDILTKCLKKENINVFLSTSKPIIFNDTIMNNILLGKNISKEELIKKLKGYGFSKKILVRLDDLIDENKISGGEAQLIEIARLMINQPTPEIVIFDESFSALDNKTFDKIWENIIEIFKDKIIIIVSHNLPKKVKIDKNLDFSNYFKSGESKS</sequence>
<name>A0A5C4TIY8_FRUSA</name>
<dbReference type="Pfam" id="PF00005">
    <property type="entry name" value="ABC_tran"/>
    <property type="match status" value="1"/>
</dbReference>
<dbReference type="Proteomes" id="UP000313312">
    <property type="component" value="Unassembled WGS sequence"/>
</dbReference>
<dbReference type="InterPro" id="IPR003439">
    <property type="entry name" value="ABC_transporter-like_ATP-bd"/>
</dbReference>
<keyword evidence="3" id="KW-0472">Membrane</keyword>
<comment type="caution">
    <text evidence="5">The sequence shown here is derived from an EMBL/GenBank/DDBJ whole genome shotgun (WGS) entry which is preliminary data.</text>
</comment>
<gene>
    <name evidence="5" type="ORF">DID87_04235</name>
</gene>
<dbReference type="PANTHER" id="PTHR43394">
    <property type="entry name" value="ATP-DEPENDENT PERMEASE MDL1, MITOCHONDRIAL"/>
    <property type="match status" value="1"/>
</dbReference>
<keyword evidence="3" id="KW-0812">Transmembrane</keyword>
<dbReference type="InterPro" id="IPR027417">
    <property type="entry name" value="P-loop_NTPase"/>
</dbReference>
<dbReference type="GO" id="GO:0005524">
    <property type="term" value="F:ATP binding"/>
    <property type="evidence" value="ECO:0007669"/>
    <property type="project" value="UniProtKB-KW"/>
</dbReference>
<dbReference type="PANTHER" id="PTHR43394:SF1">
    <property type="entry name" value="ATP-BINDING CASSETTE SUB-FAMILY B MEMBER 10, MITOCHONDRIAL"/>
    <property type="match status" value="1"/>
</dbReference>
<evidence type="ECO:0000313" key="6">
    <source>
        <dbReference type="Proteomes" id="UP000313312"/>
    </source>
</evidence>
<dbReference type="SUPFAM" id="SSF52540">
    <property type="entry name" value="P-loop containing nucleoside triphosphate hydrolases"/>
    <property type="match status" value="1"/>
</dbReference>
<evidence type="ECO:0000256" key="1">
    <source>
        <dbReference type="ARBA" id="ARBA00022741"/>
    </source>
</evidence>
<dbReference type="InterPro" id="IPR017871">
    <property type="entry name" value="ABC_transporter-like_CS"/>
</dbReference>
<dbReference type="InterPro" id="IPR039421">
    <property type="entry name" value="Type_1_exporter"/>
</dbReference>
<evidence type="ECO:0000259" key="4">
    <source>
        <dbReference type="SMART" id="SM00382"/>
    </source>
</evidence>
<reference evidence="5 6" key="1">
    <citation type="submission" date="2018-05" db="EMBL/GenBank/DDBJ databases">
        <title>Lactobacillus sanfranciscensis Ah4 draft denome sequence.</title>
        <authorList>
            <person name="Zhang G."/>
        </authorList>
    </citation>
    <scope>NUCLEOTIDE SEQUENCE [LARGE SCALE GENOMIC DNA]</scope>
    <source>
        <strain evidence="5 6">Ah4</strain>
    </source>
</reference>
<evidence type="ECO:0000313" key="5">
    <source>
        <dbReference type="EMBL" id="TNK90416.1"/>
    </source>
</evidence>
<keyword evidence="1" id="KW-0547">Nucleotide-binding</keyword>
<dbReference type="GO" id="GO:0015421">
    <property type="term" value="F:ABC-type oligopeptide transporter activity"/>
    <property type="evidence" value="ECO:0007669"/>
    <property type="project" value="TreeGrafter"/>
</dbReference>
<dbReference type="InterPro" id="IPR003593">
    <property type="entry name" value="AAA+_ATPase"/>
</dbReference>
<evidence type="ECO:0000256" key="3">
    <source>
        <dbReference type="SAM" id="Phobius"/>
    </source>
</evidence>
<keyword evidence="2" id="KW-0067">ATP-binding</keyword>
<proteinExistence type="predicted"/>
<keyword evidence="3" id="KW-1133">Transmembrane helix</keyword>
<feature type="domain" description="AAA+ ATPase" evidence="4">
    <location>
        <begin position="92"/>
        <end position="259"/>
    </location>
</feature>
<dbReference type="SMART" id="SM00382">
    <property type="entry name" value="AAA"/>
    <property type="match status" value="1"/>
</dbReference>
<dbReference type="GO" id="GO:0016887">
    <property type="term" value="F:ATP hydrolysis activity"/>
    <property type="evidence" value="ECO:0007669"/>
    <property type="project" value="InterPro"/>
</dbReference>
<dbReference type="EMBL" id="QFCR01000010">
    <property type="protein sequence ID" value="TNK90416.1"/>
    <property type="molecule type" value="Genomic_DNA"/>
</dbReference>
<protein>
    <recommendedName>
        <fullName evidence="4">AAA+ ATPase domain-containing protein</fullName>
    </recommendedName>
</protein>
<feature type="transmembrane region" description="Helical" evidence="3">
    <location>
        <begin position="20"/>
        <end position="42"/>
    </location>
</feature>
<accession>A0A5C4TIY8</accession>
<dbReference type="AlphaFoldDB" id="A0A5C4TIY8"/>
<dbReference type="PROSITE" id="PS00211">
    <property type="entry name" value="ABC_TRANSPORTER_1"/>
    <property type="match status" value="1"/>
</dbReference>
<organism evidence="5 6">
    <name type="scientific">Fructilactobacillus sanfranciscensis</name>
    <name type="common">Lactobacillus sanfranciscensis</name>
    <dbReference type="NCBI Taxonomy" id="1625"/>
    <lineage>
        <taxon>Bacteria</taxon>
        <taxon>Bacillati</taxon>
        <taxon>Bacillota</taxon>
        <taxon>Bacilli</taxon>
        <taxon>Lactobacillales</taxon>
        <taxon>Lactobacillaceae</taxon>
        <taxon>Fructilactobacillus</taxon>
    </lineage>
</organism>
<evidence type="ECO:0000256" key="2">
    <source>
        <dbReference type="ARBA" id="ARBA00022840"/>
    </source>
</evidence>